<proteinExistence type="predicted"/>
<protein>
    <submittedName>
        <fullName evidence="2">Peptidoglycan-binding protein</fullName>
    </submittedName>
</protein>
<comment type="caution">
    <text evidence="2">The sequence shown here is derived from an EMBL/GenBank/DDBJ whole genome shotgun (WGS) entry which is preliminary data.</text>
</comment>
<keyword evidence="1" id="KW-0812">Transmembrane</keyword>
<keyword evidence="1" id="KW-1133">Transmembrane helix</keyword>
<keyword evidence="1" id="KW-0472">Membrane</keyword>
<evidence type="ECO:0000256" key="1">
    <source>
        <dbReference type="SAM" id="Phobius"/>
    </source>
</evidence>
<dbReference type="RefSeq" id="WP_377476477.1">
    <property type="nucleotide sequence ID" value="NZ_JBHLWO010000001.1"/>
</dbReference>
<dbReference type="EMBL" id="JBHLWO010000001">
    <property type="protein sequence ID" value="MFC0316923.1"/>
    <property type="molecule type" value="Genomic_DNA"/>
</dbReference>
<accession>A0ABV6HDG1</accession>
<name>A0ABV6HDG1_9SPHI</name>
<reference evidence="2 3" key="1">
    <citation type="submission" date="2024-09" db="EMBL/GenBank/DDBJ databases">
        <authorList>
            <person name="Sun Q."/>
            <person name="Mori K."/>
        </authorList>
    </citation>
    <scope>NUCLEOTIDE SEQUENCE [LARGE SCALE GENOMIC DNA]</scope>
    <source>
        <strain evidence="2 3">CCM 7765</strain>
    </source>
</reference>
<sequence>MKKKVNPLIIILSVLIIKTLIFLLVPTRKDSYKNSSTSISSKKKEVFLRNSSFRPTDSLLLEKNRIETTRLRVKKVYDSQLGVREATGRNDGPQVEAYLAYTGLGKGYAWCAAFVCWVLGQAEVENPKTAWAASLFPHDKLVWPRGRVPTRGSRTTNNEQPITKTACVFGLYYPSLKRIAHCGFIDEWGEKEVITVEGNTNDTGSREGDGVYRKRRPIKSLYAVADWIGKEAK</sequence>
<evidence type="ECO:0000313" key="2">
    <source>
        <dbReference type="EMBL" id="MFC0316923.1"/>
    </source>
</evidence>
<keyword evidence="3" id="KW-1185">Reference proteome</keyword>
<gene>
    <name evidence="2" type="ORF">ACFFI0_01335</name>
</gene>
<feature type="transmembrane region" description="Helical" evidence="1">
    <location>
        <begin position="6"/>
        <end position="25"/>
    </location>
</feature>
<organism evidence="2 3">
    <name type="scientific">Olivibacter oleidegradans</name>
    <dbReference type="NCBI Taxonomy" id="760123"/>
    <lineage>
        <taxon>Bacteria</taxon>
        <taxon>Pseudomonadati</taxon>
        <taxon>Bacteroidota</taxon>
        <taxon>Sphingobacteriia</taxon>
        <taxon>Sphingobacteriales</taxon>
        <taxon>Sphingobacteriaceae</taxon>
        <taxon>Olivibacter</taxon>
    </lineage>
</organism>
<evidence type="ECO:0000313" key="3">
    <source>
        <dbReference type="Proteomes" id="UP001589774"/>
    </source>
</evidence>
<dbReference type="Proteomes" id="UP001589774">
    <property type="component" value="Unassembled WGS sequence"/>
</dbReference>